<feature type="region of interest" description="Disordered" evidence="9">
    <location>
        <begin position="1"/>
        <end position="51"/>
    </location>
</feature>
<evidence type="ECO:0000256" key="7">
    <source>
        <dbReference type="ARBA" id="ARBA00022918"/>
    </source>
</evidence>
<dbReference type="Pfam" id="PF00078">
    <property type="entry name" value="RVT_1"/>
    <property type="match status" value="1"/>
</dbReference>
<dbReference type="InterPro" id="IPR043502">
    <property type="entry name" value="DNA/RNA_pol_sf"/>
</dbReference>
<evidence type="ECO:0000259" key="11">
    <source>
        <dbReference type="PROSITE" id="PS50994"/>
    </source>
</evidence>
<keyword evidence="8" id="KW-0233">DNA recombination</keyword>
<evidence type="ECO:0000256" key="5">
    <source>
        <dbReference type="ARBA" id="ARBA00022759"/>
    </source>
</evidence>
<dbReference type="InterPro" id="IPR043128">
    <property type="entry name" value="Rev_trsase/Diguanyl_cyclase"/>
</dbReference>
<evidence type="ECO:0000256" key="2">
    <source>
        <dbReference type="ARBA" id="ARBA00022679"/>
    </source>
</evidence>
<sequence>MPEEQEEDPPAKEITNITDPGGMMRSGRVYTPANLGGKGPRESPKGAPKEKEAEEFLKLIRYSEYELLDHLNKTPARISLLSLLLNSENHRNLLLKILKEAHVASDNTTERFGGIVSNLTSTGRLTFSNEEIPAEGKWHNQPLHIVVKCGTYVITRVLIDNGSSLNVLPKVTLDKLGSFHSQLKASPVVVRAFDGSKRDVMREVTLLICIGPALFHILFQVMDIRPAYSCLLGRPWIHNTGAVPSSLHQKVKFITDQQLISIMGERELVINTPAPEEYIEEEEDSLETSFQALEVTTGTEEPPPAAGEMAFRVMIKEGYSQAKASALSWRVPRSQSRSKKIREELASDTSDTTHVREDSSPIEEPIGDEDTETEALAEVERQIENGRPGFQPLTHELEKVNLGDEGSKKEVRIGNQMTSESRKTLVDLLQEFADIFAWSYRDMPSLDRSIVEHRLPILPGSIPVRQQLRRMKPDVALKIKEEIEKQWDAGFLAVSNYPQWVENIVPIPKKDGKVRMCVDYRDLNRASPKDNFPLPHIDMLVDNTACHAFFSFMDGFSGYNQIVMAEEDREKTTFVTLWGTFCYKVMPFGLKNAGATYQRAMVTLFHDMMHREIEVYVDDMIAKSKTPEQHIKDLRKLFGRLRKYRLRLNPAKCTFGVTSGKLLGFVVSERGIEMDPDKAKAVREMPPPTTDSEVRGFLGRINFIARFISQLTATCNPIFKLLRKRHRFEWDAECQEAFEKIKQYLERPPVLIPAHPGRPLILYLMVLDESMGCMLGQQDEAGKERAVYYLSKRFTDCEKRYSALERTCCALVWAAKRLRPYMLSHAVRLVAKTDPIKYVLEKPALTGRIARWQMALSEFDITYVSRHAVKGSALADHLAYHPRAELQPLVHEFPDEHIMLADNRPRPENEWTMWFDGASNVLGNGIGVVLASPTDHYFPFAANLGFDCTNNMAEYEACTMGLAMALEHQVKRLRVYGDSALVIYQLCGEWETRDSKLIPYHDHAKEMMEAFDTVTFHHVPREENQMADALTTLSTMVRVNEGREMTIHVRQLPRTAYCHHLNLGSPKVDPEPWYLDMKTYLEKGEYPVGASKNSKRTLRRMAAGYLLSGSILYKRNADMTLLRCVDRPEAERIMEEVHEGTFGTHASGHTLPCKILRAGYYWTKLESDCHQHVQRCLKCQVHADHIHVASSSLHSLTVPWPFSMWSIDVIGPIEPKASNGHRFILVAIDYFTKWVKAASYSTVMRSVVVKFLRRDIICRYGIPTHVITDNGTNLNNKMMTELCEPFQIRHHNSTPYRSQMNGVVEAANKNINKIIRKMAVTYKDWHEMLPYALHGYRTSVRTSTGATPYALVYGTEAVLPIEIEIPSLRVLAEAELEDAEWIQRRYDQLNLIEEKRLTALCHGQLYQSRIKNAFDKKVKPRMFKVGDMVRRKVLPNARDPRGKWAPNYEGPYVVKQAFSGGALLLTDAEGHDLKHPVNSDSVMMFFP</sequence>
<feature type="compositionally biased region" description="Basic and acidic residues" evidence="9">
    <location>
        <begin position="341"/>
        <end position="359"/>
    </location>
</feature>
<protein>
    <recommendedName>
        <fullName evidence="1">RNA-directed DNA polymerase</fullName>
        <ecNumber evidence="1">2.7.7.49</ecNumber>
    </recommendedName>
</protein>
<dbReference type="Proteomes" id="UP000257109">
    <property type="component" value="Unassembled WGS sequence"/>
</dbReference>
<evidence type="ECO:0000256" key="3">
    <source>
        <dbReference type="ARBA" id="ARBA00022695"/>
    </source>
</evidence>
<dbReference type="GO" id="GO:0003676">
    <property type="term" value="F:nucleic acid binding"/>
    <property type="evidence" value="ECO:0007669"/>
    <property type="project" value="InterPro"/>
</dbReference>
<dbReference type="GO" id="GO:0004523">
    <property type="term" value="F:RNA-DNA hybrid ribonuclease activity"/>
    <property type="evidence" value="ECO:0007669"/>
    <property type="project" value="InterPro"/>
</dbReference>
<dbReference type="Pfam" id="PF13456">
    <property type="entry name" value="RVT_3"/>
    <property type="match status" value="1"/>
</dbReference>
<dbReference type="PANTHER" id="PTHR48475">
    <property type="entry name" value="RIBONUCLEASE H"/>
    <property type="match status" value="1"/>
</dbReference>
<accession>A0A371HB54</accession>
<reference evidence="12" key="1">
    <citation type="submission" date="2018-05" db="EMBL/GenBank/DDBJ databases">
        <title>Draft genome of Mucuna pruriens seed.</title>
        <authorList>
            <person name="Nnadi N.E."/>
            <person name="Vos R."/>
            <person name="Hasami M.H."/>
            <person name="Devisetty U.K."/>
            <person name="Aguiy J.C."/>
        </authorList>
    </citation>
    <scope>NUCLEOTIDE SEQUENCE [LARGE SCALE GENOMIC DNA]</scope>
    <source>
        <strain evidence="12">JCA_2017</strain>
    </source>
</reference>
<dbReference type="Gene3D" id="3.10.10.10">
    <property type="entry name" value="HIV Type 1 Reverse Transcriptase, subunit A, domain 1"/>
    <property type="match status" value="1"/>
</dbReference>
<dbReference type="InterPro" id="IPR001584">
    <property type="entry name" value="Integrase_cat-core"/>
</dbReference>
<dbReference type="CDD" id="cd00303">
    <property type="entry name" value="retropepsin_like"/>
    <property type="match status" value="1"/>
</dbReference>
<dbReference type="InterPro" id="IPR000477">
    <property type="entry name" value="RT_dom"/>
</dbReference>
<dbReference type="OrthoDB" id="1421375at2759"/>
<dbReference type="Gene3D" id="1.10.340.70">
    <property type="match status" value="1"/>
</dbReference>
<dbReference type="Pfam" id="PF00665">
    <property type="entry name" value="rve"/>
    <property type="match status" value="1"/>
</dbReference>
<dbReference type="GO" id="GO:0015074">
    <property type="term" value="P:DNA integration"/>
    <property type="evidence" value="ECO:0007669"/>
    <property type="project" value="InterPro"/>
</dbReference>
<dbReference type="Gene3D" id="3.30.70.270">
    <property type="match status" value="2"/>
</dbReference>
<dbReference type="InterPro" id="IPR041373">
    <property type="entry name" value="RT_RNaseH"/>
</dbReference>
<feature type="non-terminal residue" evidence="12">
    <location>
        <position position="1"/>
    </location>
</feature>
<dbReference type="SUPFAM" id="SSF56672">
    <property type="entry name" value="DNA/RNA polymerases"/>
    <property type="match status" value="1"/>
</dbReference>
<evidence type="ECO:0000256" key="9">
    <source>
        <dbReference type="SAM" id="MobiDB-lite"/>
    </source>
</evidence>
<dbReference type="InterPro" id="IPR036397">
    <property type="entry name" value="RNaseH_sf"/>
</dbReference>
<feature type="compositionally biased region" description="Basic and acidic residues" evidence="9">
    <location>
        <begin position="39"/>
        <end position="51"/>
    </location>
</feature>
<dbReference type="CDD" id="cd09279">
    <property type="entry name" value="RNase_HI_like"/>
    <property type="match status" value="1"/>
</dbReference>
<dbReference type="CDD" id="cd01647">
    <property type="entry name" value="RT_LTR"/>
    <property type="match status" value="1"/>
</dbReference>
<evidence type="ECO:0000259" key="10">
    <source>
        <dbReference type="PROSITE" id="PS50879"/>
    </source>
</evidence>
<dbReference type="PANTHER" id="PTHR48475:SF1">
    <property type="entry name" value="RNASE H TYPE-1 DOMAIN-CONTAINING PROTEIN"/>
    <property type="match status" value="1"/>
</dbReference>
<feature type="domain" description="RNase H type-1" evidence="10">
    <location>
        <begin position="907"/>
        <end position="1036"/>
    </location>
</feature>
<keyword evidence="5" id="KW-0255">Endonuclease</keyword>
<dbReference type="Pfam" id="PF17917">
    <property type="entry name" value="RT_RNaseH"/>
    <property type="match status" value="1"/>
</dbReference>
<dbReference type="Gene3D" id="3.30.420.10">
    <property type="entry name" value="Ribonuclease H-like superfamily/Ribonuclease H"/>
    <property type="match status" value="2"/>
</dbReference>
<feature type="region of interest" description="Disordered" evidence="9">
    <location>
        <begin position="338"/>
        <end position="371"/>
    </location>
</feature>
<dbReference type="PROSITE" id="PS50994">
    <property type="entry name" value="INTEGRASE"/>
    <property type="match status" value="1"/>
</dbReference>
<dbReference type="CDD" id="cd09274">
    <property type="entry name" value="RNase_HI_RT_Ty3"/>
    <property type="match status" value="1"/>
</dbReference>
<keyword evidence="13" id="KW-1185">Reference proteome</keyword>
<dbReference type="FunFam" id="3.30.70.270:FF:000063">
    <property type="entry name" value="Zinc knuckle domaincontaining protein"/>
    <property type="match status" value="1"/>
</dbReference>
<keyword evidence="7" id="KW-0695">RNA-directed DNA polymerase</keyword>
<evidence type="ECO:0000313" key="12">
    <source>
        <dbReference type="EMBL" id="RDY00038.1"/>
    </source>
</evidence>
<evidence type="ECO:0000313" key="13">
    <source>
        <dbReference type="Proteomes" id="UP000257109"/>
    </source>
</evidence>
<evidence type="ECO:0000256" key="4">
    <source>
        <dbReference type="ARBA" id="ARBA00022722"/>
    </source>
</evidence>
<dbReference type="InterPro" id="IPR012337">
    <property type="entry name" value="RNaseH-like_sf"/>
</dbReference>
<proteinExistence type="predicted"/>
<organism evidence="12 13">
    <name type="scientific">Mucuna pruriens</name>
    <name type="common">Velvet bean</name>
    <name type="synonym">Dolichos pruriens</name>
    <dbReference type="NCBI Taxonomy" id="157652"/>
    <lineage>
        <taxon>Eukaryota</taxon>
        <taxon>Viridiplantae</taxon>
        <taxon>Streptophyta</taxon>
        <taxon>Embryophyta</taxon>
        <taxon>Tracheophyta</taxon>
        <taxon>Spermatophyta</taxon>
        <taxon>Magnoliopsida</taxon>
        <taxon>eudicotyledons</taxon>
        <taxon>Gunneridae</taxon>
        <taxon>Pentapetalae</taxon>
        <taxon>rosids</taxon>
        <taxon>fabids</taxon>
        <taxon>Fabales</taxon>
        <taxon>Fabaceae</taxon>
        <taxon>Papilionoideae</taxon>
        <taxon>50 kb inversion clade</taxon>
        <taxon>NPAAA clade</taxon>
        <taxon>indigoferoid/millettioid clade</taxon>
        <taxon>Phaseoleae</taxon>
        <taxon>Mucuna</taxon>
    </lineage>
</organism>
<dbReference type="Gene3D" id="2.40.70.10">
    <property type="entry name" value="Acid Proteases"/>
    <property type="match status" value="1"/>
</dbReference>
<dbReference type="GO" id="GO:0006310">
    <property type="term" value="P:DNA recombination"/>
    <property type="evidence" value="ECO:0007669"/>
    <property type="project" value="UniProtKB-KW"/>
</dbReference>
<dbReference type="SUPFAM" id="SSF53098">
    <property type="entry name" value="Ribonuclease H-like"/>
    <property type="match status" value="2"/>
</dbReference>
<evidence type="ECO:0000256" key="8">
    <source>
        <dbReference type="ARBA" id="ARBA00023172"/>
    </source>
</evidence>
<dbReference type="InterPro" id="IPR021109">
    <property type="entry name" value="Peptidase_aspartic_dom_sf"/>
</dbReference>
<name>A0A371HB54_MUCPR</name>
<dbReference type="GO" id="GO:0003964">
    <property type="term" value="F:RNA-directed DNA polymerase activity"/>
    <property type="evidence" value="ECO:0007669"/>
    <property type="project" value="UniProtKB-KW"/>
</dbReference>
<dbReference type="InterPro" id="IPR041588">
    <property type="entry name" value="Integrase_H2C2"/>
</dbReference>
<keyword evidence="6" id="KW-0378">Hydrolase</keyword>
<keyword evidence="4" id="KW-0540">Nuclease</keyword>
<dbReference type="PROSITE" id="PS50879">
    <property type="entry name" value="RNASE_H_1"/>
    <property type="match status" value="1"/>
</dbReference>
<dbReference type="EC" id="2.7.7.49" evidence="1"/>
<gene>
    <name evidence="12" type="primary">pol</name>
    <name evidence="12" type="ORF">CR513_16829</name>
</gene>
<evidence type="ECO:0000256" key="1">
    <source>
        <dbReference type="ARBA" id="ARBA00012493"/>
    </source>
</evidence>
<evidence type="ECO:0000256" key="6">
    <source>
        <dbReference type="ARBA" id="ARBA00022801"/>
    </source>
</evidence>
<dbReference type="EMBL" id="QJKJ01003083">
    <property type="protein sequence ID" value="RDY00038.1"/>
    <property type="molecule type" value="Genomic_DNA"/>
</dbReference>
<dbReference type="Pfam" id="PF17921">
    <property type="entry name" value="Integrase_H2C2"/>
    <property type="match status" value="1"/>
</dbReference>
<feature type="domain" description="Integrase catalytic" evidence="11">
    <location>
        <begin position="1195"/>
        <end position="1356"/>
    </location>
</feature>
<dbReference type="SUPFAM" id="SSF50630">
    <property type="entry name" value="Acid proteases"/>
    <property type="match status" value="1"/>
</dbReference>
<comment type="caution">
    <text evidence="12">The sequence shown here is derived from an EMBL/GenBank/DDBJ whole genome shotgun (WGS) entry which is preliminary data.</text>
</comment>
<dbReference type="InterPro" id="IPR002156">
    <property type="entry name" value="RNaseH_domain"/>
</dbReference>
<keyword evidence="2" id="KW-0808">Transferase</keyword>
<keyword evidence="3" id="KW-0548">Nucleotidyltransferase</keyword>